<keyword evidence="2" id="KW-1185">Reference proteome</keyword>
<evidence type="ECO:0000313" key="1">
    <source>
        <dbReference type="EMBL" id="BDQ37518.1"/>
    </source>
</evidence>
<reference evidence="1 2" key="1">
    <citation type="submission" date="2022-08" db="EMBL/GenBank/DDBJ databases">
        <title>Genome Sequence of the sulphate-reducing bacterium, Pseudodesulfovibrio sp. SYK.</title>
        <authorList>
            <person name="Kondo R."/>
            <person name="Kataoka T."/>
        </authorList>
    </citation>
    <scope>NUCLEOTIDE SEQUENCE [LARGE SCALE GENOMIC DNA]</scope>
    <source>
        <strain evidence="1 2">SYK</strain>
    </source>
</reference>
<accession>A0ABN6S5X7</accession>
<dbReference type="EMBL" id="AP026709">
    <property type="protein sequence ID" value="BDQ37518.1"/>
    <property type="molecule type" value="Genomic_DNA"/>
</dbReference>
<gene>
    <name evidence="1" type="ORF">SYK_18780</name>
</gene>
<organism evidence="1 2">
    <name type="scientific">Pseudodesulfovibrio nedwellii</name>
    <dbReference type="NCBI Taxonomy" id="2973072"/>
    <lineage>
        <taxon>Bacteria</taxon>
        <taxon>Pseudomonadati</taxon>
        <taxon>Thermodesulfobacteriota</taxon>
        <taxon>Desulfovibrionia</taxon>
        <taxon>Desulfovibrionales</taxon>
        <taxon>Desulfovibrionaceae</taxon>
    </lineage>
</organism>
<dbReference type="Proteomes" id="UP001317742">
    <property type="component" value="Chromosome"/>
</dbReference>
<evidence type="ECO:0000313" key="2">
    <source>
        <dbReference type="Proteomes" id="UP001317742"/>
    </source>
</evidence>
<proteinExistence type="predicted"/>
<sequence length="84" mass="9503">MLGGEYGTASFSFIRTVTVGPGITPGLLDPPNRGRRSRAFWQNQITAGGDFHPALRTSWERIKDFQRDVNTFPSKKYLFPKPFV</sequence>
<name>A0ABN6S5X7_9BACT</name>
<protein>
    <submittedName>
        <fullName evidence="1">Uncharacterized protein</fullName>
    </submittedName>
</protein>